<comment type="caution">
    <text evidence="1">The sequence shown here is derived from an EMBL/GenBank/DDBJ whole genome shotgun (WGS) entry which is preliminary data.</text>
</comment>
<feature type="non-terminal residue" evidence="1">
    <location>
        <position position="44"/>
    </location>
</feature>
<reference evidence="1" key="1">
    <citation type="journal article" date="2014" name="Front. Microbiol.">
        <title>High frequency of phylogenetically diverse reductive dehalogenase-homologous genes in deep subseafloor sedimentary metagenomes.</title>
        <authorList>
            <person name="Kawai M."/>
            <person name="Futagami T."/>
            <person name="Toyoda A."/>
            <person name="Takaki Y."/>
            <person name="Nishi S."/>
            <person name="Hori S."/>
            <person name="Arai W."/>
            <person name="Tsubouchi T."/>
            <person name="Morono Y."/>
            <person name="Uchiyama I."/>
            <person name="Ito T."/>
            <person name="Fujiyama A."/>
            <person name="Inagaki F."/>
            <person name="Takami H."/>
        </authorList>
    </citation>
    <scope>NUCLEOTIDE SEQUENCE</scope>
    <source>
        <strain evidence="1">Expedition CK06-06</strain>
    </source>
</reference>
<dbReference type="EMBL" id="BARU01024022">
    <property type="protein sequence ID" value="GAH59801.1"/>
    <property type="molecule type" value="Genomic_DNA"/>
</dbReference>
<dbReference type="PROSITE" id="PS51257">
    <property type="entry name" value="PROKAR_LIPOPROTEIN"/>
    <property type="match status" value="1"/>
</dbReference>
<dbReference type="AlphaFoldDB" id="X1GPI2"/>
<organism evidence="1">
    <name type="scientific">marine sediment metagenome</name>
    <dbReference type="NCBI Taxonomy" id="412755"/>
    <lineage>
        <taxon>unclassified sequences</taxon>
        <taxon>metagenomes</taxon>
        <taxon>ecological metagenomes</taxon>
    </lineage>
</organism>
<proteinExistence type="predicted"/>
<protein>
    <submittedName>
        <fullName evidence="1">Uncharacterized protein</fullName>
    </submittedName>
</protein>
<sequence>MKRLFTLFATLLLILTIACPVSASMYGASGRRATYWWDLGRNDD</sequence>
<gene>
    <name evidence="1" type="ORF">S03H2_38914</name>
</gene>
<name>X1GPI2_9ZZZZ</name>
<evidence type="ECO:0000313" key="1">
    <source>
        <dbReference type="EMBL" id="GAH59801.1"/>
    </source>
</evidence>
<accession>X1GPI2</accession>